<comment type="caution">
    <text evidence="13">The sequence shown here is derived from an EMBL/GenBank/DDBJ whole genome shotgun (WGS) entry which is preliminary data.</text>
</comment>
<evidence type="ECO:0000256" key="1">
    <source>
        <dbReference type="ARBA" id="ARBA00000553"/>
    </source>
</evidence>
<evidence type="ECO:0000256" key="8">
    <source>
        <dbReference type="ARBA" id="ARBA00022833"/>
    </source>
</evidence>
<organism evidence="13 14">
    <name type="scientific">Tumebacillus lacus</name>
    <dbReference type="NCBI Taxonomy" id="2995335"/>
    <lineage>
        <taxon>Bacteria</taxon>
        <taxon>Bacillati</taxon>
        <taxon>Bacillota</taxon>
        <taxon>Bacilli</taxon>
        <taxon>Bacillales</taxon>
        <taxon>Alicyclobacillaceae</taxon>
        <taxon>Tumebacillus</taxon>
    </lineage>
</organism>
<evidence type="ECO:0000256" key="12">
    <source>
        <dbReference type="RuleBase" id="RU361274"/>
    </source>
</evidence>
<evidence type="ECO:0000256" key="9">
    <source>
        <dbReference type="ARBA" id="ARBA00047989"/>
    </source>
</evidence>
<gene>
    <name evidence="13" type="primary">pgeF</name>
    <name evidence="13" type="ORF">OS242_16890</name>
</gene>
<evidence type="ECO:0000256" key="5">
    <source>
        <dbReference type="ARBA" id="ARBA00022679"/>
    </source>
</evidence>
<comment type="function">
    <text evidence="3">Purine nucleoside enzyme that catalyzes the phosphorolysis of adenosine and inosine nucleosides, yielding D-ribose 1-phosphate and the respective free bases, adenine and hypoxanthine. Also catalyzes the phosphorolysis of S-methyl-5'-thioadenosine into adenine and S-methyl-5-thio-alpha-D-ribose 1-phosphate. Also has adenosine deaminase activity.</text>
</comment>
<evidence type="ECO:0000256" key="11">
    <source>
        <dbReference type="ARBA" id="ARBA00049893"/>
    </source>
</evidence>
<sequence>MNIPGILATFTERRNGVSERPFAGCNLGLHVGDDPVRVIANRERVAGRIGIPLDRWVAGEQVHGATVTVVTEEMAGRGARDMESLLPATDALITDVPGVALTTYAADCVPVLLADPHRRAVGAAHAGWKGTVAKIVARTVESLHTTYGCDPSDVHAVIGPSIGPCCYEVDERVADQVRAAFAERADRLLTPNENGRWQLDLWQANVEALLEAGVPAAHIEREDRCTACGVEALYSYRKEGQTGRHAGIVALLQEKGGA</sequence>
<dbReference type="RefSeq" id="WP_267152865.1">
    <property type="nucleotide sequence ID" value="NZ_JAPMLT010000011.1"/>
</dbReference>
<protein>
    <recommendedName>
        <fullName evidence="12">Purine nucleoside phosphorylase</fullName>
    </recommendedName>
</protein>
<keyword evidence="14" id="KW-1185">Reference proteome</keyword>
<evidence type="ECO:0000256" key="4">
    <source>
        <dbReference type="ARBA" id="ARBA00007353"/>
    </source>
</evidence>
<reference evidence="13 14" key="1">
    <citation type="submission" date="2022-11" db="EMBL/GenBank/DDBJ databases">
        <title>Study of microbial diversity in lake waters.</title>
        <authorList>
            <person name="Zhang J."/>
        </authorList>
    </citation>
    <scope>NUCLEOTIDE SEQUENCE [LARGE SCALE GENOMIC DNA]</scope>
    <source>
        <strain evidence="13 14">DT12</strain>
    </source>
</reference>
<dbReference type="PANTHER" id="PTHR30616:SF2">
    <property type="entry name" value="PURINE NUCLEOSIDE PHOSPHORYLASE LACC1"/>
    <property type="match status" value="1"/>
</dbReference>
<dbReference type="InterPro" id="IPR038371">
    <property type="entry name" value="Cu_polyphenol_OxRdtase_sf"/>
</dbReference>
<comment type="catalytic activity">
    <reaction evidence="11">
        <text>S-methyl-5'-thioadenosine + phosphate = 5-(methylsulfanyl)-alpha-D-ribose 1-phosphate + adenine</text>
        <dbReference type="Rhea" id="RHEA:11852"/>
        <dbReference type="ChEBI" id="CHEBI:16708"/>
        <dbReference type="ChEBI" id="CHEBI:17509"/>
        <dbReference type="ChEBI" id="CHEBI:43474"/>
        <dbReference type="ChEBI" id="CHEBI:58533"/>
        <dbReference type="EC" id="2.4.2.28"/>
    </reaction>
    <physiologicalReaction direction="left-to-right" evidence="11">
        <dbReference type="Rhea" id="RHEA:11853"/>
    </physiologicalReaction>
</comment>
<dbReference type="PANTHER" id="PTHR30616">
    <property type="entry name" value="UNCHARACTERIZED PROTEIN YFIH"/>
    <property type="match status" value="1"/>
</dbReference>
<dbReference type="InterPro" id="IPR003730">
    <property type="entry name" value="Cu_polyphenol_OxRdtase"/>
</dbReference>
<comment type="catalytic activity">
    <reaction evidence="9">
        <text>adenosine + H2O + H(+) = inosine + NH4(+)</text>
        <dbReference type="Rhea" id="RHEA:24408"/>
        <dbReference type="ChEBI" id="CHEBI:15377"/>
        <dbReference type="ChEBI" id="CHEBI:15378"/>
        <dbReference type="ChEBI" id="CHEBI:16335"/>
        <dbReference type="ChEBI" id="CHEBI:17596"/>
        <dbReference type="ChEBI" id="CHEBI:28938"/>
        <dbReference type="EC" id="3.5.4.4"/>
    </reaction>
    <physiologicalReaction direction="left-to-right" evidence="9">
        <dbReference type="Rhea" id="RHEA:24409"/>
    </physiologicalReaction>
</comment>
<evidence type="ECO:0000256" key="6">
    <source>
        <dbReference type="ARBA" id="ARBA00022723"/>
    </source>
</evidence>
<evidence type="ECO:0000256" key="3">
    <source>
        <dbReference type="ARBA" id="ARBA00003215"/>
    </source>
</evidence>
<evidence type="ECO:0000256" key="10">
    <source>
        <dbReference type="ARBA" id="ARBA00048968"/>
    </source>
</evidence>
<keyword evidence="5" id="KW-0808">Transferase</keyword>
<dbReference type="NCBIfam" id="TIGR00726">
    <property type="entry name" value="peptidoglycan editing factor PgeF"/>
    <property type="match status" value="1"/>
</dbReference>
<evidence type="ECO:0000313" key="13">
    <source>
        <dbReference type="EMBL" id="MCX7571623.1"/>
    </source>
</evidence>
<accession>A0ABT3X406</accession>
<keyword evidence="7" id="KW-0378">Hydrolase</keyword>
<evidence type="ECO:0000256" key="7">
    <source>
        <dbReference type="ARBA" id="ARBA00022801"/>
    </source>
</evidence>
<dbReference type="Gene3D" id="3.60.140.10">
    <property type="entry name" value="CNF1/YfiH-like putative cysteine hydrolases"/>
    <property type="match status" value="1"/>
</dbReference>
<dbReference type="SUPFAM" id="SSF64438">
    <property type="entry name" value="CNF1/YfiH-like putative cysteine hydrolases"/>
    <property type="match status" value="1"/>
</dbReference>
<comment type="similarity">
    <text evidence="4 12">Belongs to the purine nucleoside phosphorylase YfiH/LACC1 family.</text>
</comment>
<dbReference type="EMBL" id="JAPMLT010000011">
    <property type="protein sequence ID" value="MCX7571623.1"/>
    <property type="molecule type" value="Genomic_DNA"/>
</dbReference>
<dbReference type="Proteomes" id="UP001208017">
    <property type="component" value="Unassembled WGS sequence"/>
</dbReference>
<evidence type="ECO:0000256" key="2">
    <source>
        <dbReference type="ARBA" id="ARBA00001947"/>
    </source>
</evidence>
<keyword evidence="6" id="KW-0479">Metal-binding</keyword>
<evidence type="ECO:0000313" key="14">
    <source>
        <dbReference type="Proteomes" id="UP001208017"/>
    </source>
</evidence>
<dbReference type="InterPro" id="IPR011324">
    <property type="entry name" value="Cytotoxic_necrot_fac-like_cat"/>
</dbReference>
<keyword evidence="8" id="KW-0862">Zinc</keyword>
<dbReference type="CDD" id="cd16833">
    <property type="entry name" value="YfiH"/>
    <property type="match status" value="1"/>
</dbReference>
<name>A0ABT3X406_9BACL</name>
<comment type="catalytic activity">
    <reaction evidence="1">
        <text>inosine + phosphate = alpha-D-ribose 1-phosphate + hypoxanthine</text>
        <dbReference type="Rhea" id="RHEA:27646"/>
        <dbReference type="ChEBI" id="CHEBI:17368"/>
        <dbReference type="ChEBI" id="CHEBI:17596"/>
        <dbReference type="ChEBI" id="CHEBI:43474"/>
        <dbReference type="ChEBI" id="CHEBI:57720"/>
        <dbReference type="EC" id="2.4.2.1"/>
    </reaction>
    <physiologicalReaction direction="left-to-right" evidence="1">
        <dbReference type="Rhea" id="RHEA:27647"/>
    </physiologicalReaction>
</comment>
<comment type="catalytic activity">
    <reaction evidence="10">
        <text>adenosine + phosphate = alpha-D-ribose 1-phosphate + adenine</text>
        <dbReference type="Rhea" id="RHEA:27642"/>
        <dbReference type="ChEBI" id="CHEBI:16335"/>
        <dbReference type="ChEBI" id="CHEBI:16708"/>
        <dbReference type="ChEBI" id="CHEBI:43474"/>
        <dbReference type="ChEBI" id="CHEBI:57720"/>
        <dbReference type="EC" id="2.4.2.1"/>
    </reaction>
    <physiologicalReaction direction="left-to-right" evidence="10">
        <dbReference type="Rhea" id="RHEA:27643"/>
    </physiologicalReaction>
</comment>
<dbReference type="Pfam" id="PF02578">
    <property type="entry name" value="Cu-oxidase_4"/>
    <property type="match status" value="1"/>
</dbReference>
<comment type="cofactor">
    <cofactor evidence="2">
        <name>Zn(2+)</name>
        <dbReference type="ChEBI" id="CHEBI:29105"/>
    </cofactor>
</comment>
<proteinExistence type="inferred from homology"/>